<evidence type="ECO:0000256" key="3">
    <source>
        <dbReference type="ARBA" id="ARBA00022729"/>
    </source>
</evidence>
<dbReference type="Gene3D" id="3.40.50.200">
    <property type="entry name" value="Peptidase S8/S53 domain"/>
    <property type="match status" value="1"/>
</dbReference>
<dbReference type="Pfam" id="PF00082">
    <property type="entry name" value="Peptidase_S8"/>
    <property type="match status" value="1"/>
</dbReference>
<dbReference type="InterPro" id="IPR000209">
    <property type="entry name" value="Peptidase_S8/S53_dom"/>
</dbReference>
<dbReference type="AlphaFoldDB" id="A0A6J4S5H3"/>
<evidence type="ECO:0000256" key="1">
    <source>
        <dbReference type="ARBA" id="ARBA00011073"/>
    </source>
</evidence>
<dbReference type="PANTHER" id="PTHR43806">
    <property type="entry name" value="PEPTIDASE S8"/>
    <property type="match status" value="1"/>
</dbReference>
<name>A0A6J4S5H3_9ACTN</name>
<proteinExistence type="inferred from homology"/>
<dbReference type="SUPFAM" id="SSF52743">
    <property type="entry name" value="Subtilisin-like"/>
    <property type="match status" value="1"/>
</dbReference>
<sequence length="461" mass="47186">MSLGGIGPPVGSCATTTDPQHRALCASTAAGVSYVVAAGNDGWDFDYAPEPSTPAAYPEALIVTAMGDTDGQPGATGAAPVCKTGEADDRYASFSNYALTAGGASHSVAAPGVCIRSTWPGGSYNTVSGTSMASPHVAGAVALCLDEAGDAGPCAGLAPARIVERMRADAAERSRAGTGYGFAGDPAQPVTDRYFGYLTWAAEAPADTTAPFVTSTSTTAGQAGVARGAAVSVASGEPMDRPSAESAFSLTRASDGARVAGSFSWSANPMTFRPSAALSQGTAYVADLATGASDAAGNRLAAERRWSFKTLASVTAHPGALVVEAGRVRSGSRLQLTADDNRFFALDSTRSGTRTSSWYGRFAGVSNALSSLRRNYRGKSSAGCTQKISIYNATTKRWVGLSSRSVGRTEVGVALSPPGSARDYVTGTSGDGEIRIRVRSTRASSAFYTSGDLLRIAYHRP</sequence>
<evidence type="ECO:0008006" key="10">
    <source>
        <dbReference type="Google" id="ProtNLM"/>
    </source>
</evidence>
<dbReference type="EMBL" id="CADCVU010000048">
    <property type="protein sequence ID" value="CAA9486896.1"/>
    <property type="molecule type" value="Genomic_DNA"/>
</dbReference>
<dbReference type="InterPro" id="IPR032812">
    <property type="entry name" value="SbsA_Ig"/>
</dbReference>
<evidence type="ECO:0000256" key="4">
    <source>
        <dbReference type="ARBA" id="ARBA00022801"/>
    </source>
</evidence>
<keyword evidence="3" id="KW-0732">Signal</keyword>
<dbReference type="Gene3D" id="2.60.40.3710">
    <property type="match status" value="1"/>
</dbReference>
<dbReference type="PROSITE" id="PS51892">
    <property type="entry name" value="SUBTILASE"/>
    <property type="match status" value="1"/>
</dbReference>
<evidence type="ECO:0000313" key="9">
    <source>
        <dbReference type="EMBL" id="CAA9486896.1"/>
    </source>
</evidence>
<comment type="caution">
    <text evidence="6">Lacks conserved residue(s) required for the propagation of feature annotation.</text>
</comment>
<organism evidence="9">
    <name type="scientific">uncultured Solirubrobacterales bacterium</name>
    <dbReference type="NCBI Taxonomy" id="768556"/>
    <lineage>
        <taxon>Bacteria</taxon>
        <taxon>Bacillati</taxon>
        <taxon>Actinomycetota</taxon>
        <taxon>Thermoleophilia</taxon>
        <taxon>Solirubrobacterales</taxon>
        <taxon>environmental samples</taxon>
    </lineage>
</organism>
<comment type="similarity">
    <text evidence="1 6">Belongs to the peptidase S8 family.</text>
</comment>
<dbReference type="Pfam" id="PF13205">
    <property type="entry name" value="Big_5"/>
    <property type="match status" value="1"/>
</dbReference>
<gene>
    <name evidence="9" type="ORF">AVDCRST_MAG45-501</name>
</gene>
<dbReference type="GO" id="GO:0006508">
    <property type="term" value="P:proteolysis"/>
    <property type="evidence" value="ECO:0007669"/>
    <property type="project" value="UniProtKB-KW"/>
</dbReference>
<dbReference type="InterPro" id="IPR050131">
    <property type="entry name" value="Peptidase_S8_subtilisin-like"/>
</dbReference>
<dbReference type="PROSITE" id="PS00138">
    <property type="entry name" value="SUBTILASE_SER"/>
    <property type="match status" value="1"/>
</dbReference>
<evidence type="ECO:0000256" key="6">
    <source>
        <dbReference type="PROSITE-ProRule" id="PRU01240"/>
    </source>
</evidence>
<feature type="domain" description="SbsA Ig-like" evidence="8">
    <location>
        <begin position="207"/>
        <end position="310"/>
    </location>
</feature>
<evidence type="ECO:0000259" key="7">
    <source>
        <dbReference type="Pfam" id="PF00082"/>
    </source>
</evidence>
<keyword evidence="4" id="KW-0378">Hydrolase</keyword>
<evidence type="ECO:0000259" key="8">
    <source>
        <dbReference type="Pfam" id="PF13205"/>
    </source>
</evidence>
<feature type="domain" description="Peptidase S8/S53" evidence="7">
    <location>
        <begin position="15"/>
        <end position="157"/>
    </location>
</feature>
<dbReference type="PANTHER" id="PTHR43806:SF11">
    <property type="entry name" value="CEREVISIN-RELATED"/>
    <property type="match status" value="1"/>
</dbReference>
<accession>A0A6J4S5H3</accession>
<keyword evidence="5" id="KW-0720">Serine protease</keyword>
<dbReference type="InterPro" id="IPR036852">
    <property type="entry name" value="Peptidase_S8/S53_dom_sf"/>
</dbReference>
<evidence type="ECO:0000256" key="5">
    <source>
        <dbReference type="ARBA" id="ARBA00022825"/>
    </source>
</evidence>
<protein>
    <recommendedName>
        <fullName evidence="10">Peptidase S8/S53 domain-containing protein</fullName>
    </recommendedName>
</protein>
<reference evidence="9" key="1">
    <citation type="submission" date="2020-02" db="EMBL/GenBank/DDBJ databases">
        <authorList>
            <person name="Meier V. D."/>
        </authorList>
    </citation>
    <scope>NUCLEOTIDE SEQUENCE</scope>
    <source>
        <strain evidence="9">AVDCRST_MAG45</strain>
    </source>
</reference>
<keyword evidence="2" id="KW-0645">Protease</keyword>
<dbReference type="GO" id="GO:0004252">
    <property type="term" value="F:serine-type endopeptidase activity"/>
    <property type="evidence" value="ECO:0007669"/>
    <property type="project" value="InterPro"/>
</dbReference>
<dbReference type="InterPro" id="IPR023828">
    <property type="entry name" value="Peptidase_S8_Ser-AS"/>
</dbReference>
<evidence type="ECO:0000256" key="2">
    <source>
        <dbReference type="ARBA" id="ARBA00022670"/>
    </source>
</evidence>